<feature type="signal peptide" evidence="3">
    <location>
        <begin position="1"/>
        <end position="21"/>
    </location>
</feature>
<proteinExistence type="inferred from homology"/>
<keyword evidence="2" id="KW-1015">Disulfide bond</keyword>
<accession>A0A096MEK7</accession>
<evidence type="ECO:0000259" key="4">
    <source>
        <dbReference type="Pfam" id="PF01117"/>
    </source>
</evidence>
<dbReference type="CDD" id="cd20220">
    <property type="entry name" value="PFM_natterin-3-like"/>
    <property type="match status" value="1"/>
</dbReference>
<dbReference type="Gene3D" id="2.170.15.10">
    <property type="entry name" value="Proaerolysin, chain A, domain 3"/>
    <property type="match status" value="1"/>
</dbReference>
<dbReference type="InterPro" id="IPR055267">
    <property type="entry name" value="Aerolysin-like_C"/>
</dbReference>
<evidence type="ECO:0000256" key="2">
    <source>
        <dbReference type="ARBA" id="ARBA00023157"/>
    </source>
</evidence>
<evidence type="ECO:0000313" key="6">
    <source>
        <dbReference type="Proteomes" id="UP000028760"/>
    </source>
</evidence>
<dbReference type="SUPFAM" id="SSF56973">
    <property type="entry name" value="Aerolisin/ETX pore-forming domain"/>
    <property type="match status" value="1"/>
</dbReference>
<dbReference type="Ensembl" id="ENSPFOT00000027128.1">
    <property type="protein sequence ID" value="ENSPFOP00000029848.1"/>
    <property type="gene ID" value="ENSPFOG00000022581.1"/>
</dbReference>
<evidence type="ECO:0000313" key="5">
    <source>
        <dbReference type="Ensembl" id="ENSPFOP00000029848.1"/>
    </source>
</evidence>
<dbReference type="PANTHER" id="PTHR31649">
    <property type="entry name" value="AGAP009604-PA"/>
    <property type="match status" value="1"/>
</dbReference>
<evidence type="ECO:0000256" key="3">
    <source>
        <dbReference type="SAM" id="SignalP"/>
    </source>
</evidence>
<keyword evidence="3" id="KW-0732">Signal</keyword>
<dbReference type="GeneTree" id="ENSGT00400000024875"/>
<dbReference type="Pfam" id="PF01117">
    <property type="entry name" value="Aerolysin"/>
    <property type="match status" value="1"/>
</dbReference>
<comment type="similarity">
    <text evidence="1">Belongs to the aerolysin family.</text>
</comment>
<protein>
    <recommendedName>
        <fullName evidence="4">Aerolysin-like C-terminal domain-containing protein</fullName>
    </recommendedName>
</protein>
<dbReference type="AlphaFoldDB" id="A0A096MEK7"/>
<reference evidence="5" key="2">
    <citation type="submission" date="2025-08" db="UniProtKB">
        <authorList>
            <consortium name="Ensembl"/>
        </authorList>
    </citation>
    <scope>IDENTIFICATION</scope>
</reference>
<dbReference type="Proteomes" id="UP000028760">
    <property type="component" value="Unassembled WGS sequence"/>
</dbReference>
<evidence type="ECO:0000256" key="1">
    <source>
        <dbReference type="ARBA" id="ARBA00009831"/>
    </source>
</evidence>
<organism evidence="5 6">
    <name type="scientific">Poecilia formosa</name>
    <name type="common">Amazon molly</name>
    <name type="synonym">Limia formosa</name>
    <dbReference type="NCBI Taxonomy" id="48698"/>
    <lineage>
        <taxon>Eukaryota</taxon>
        <taxon>Metazoa</taxon>
        <taxon>Chordata</taxon>
        <taxon>Craniata</taxon>
        <taxon>Vertebrata</taxon>
        <taxon>Euteleostomi</taxon>
        <taxon>Actinopterygii</taxon>
        <taxon>Neopterygii</taxon>
        <taxon>Teleostei</taxon>
        <taxon>Neoteleostei</taxon>
        <taxon>Acanthomorphata</taxon>
        <taxon>Ovalentaria</taxon>
        <taxon>Atherinomorphae</taxon>
        <taxon>Cyprinodontiformes</taxon>
        <taxon>Poeciliidae</taxon>
        <taxon>Poeciliinae</taxon>
        <taxon>Poecilia</taxon>
    </lineage>
</organism>
<dbReference type="PANTHER" id="PTHR31649:SF1">
    <property type="entry name" value="FARNESOIC ACID O-METHYL TRANSFERASE DOMAIN-CONTAINING PROTEIN"/>
    <property type="match status" value="1"/>
</dbReference>
<dbReference type="OMA" id="WYKYYQV"/>
<feature type="domain" description="Aerolysin-like C-terminal" evidence="4">
    <location>
        <begin position="207"/>
        <end position="311"/>
    </location>
</feature>
<dbReference type="EMBL" id="AYCK01015189">
    <property type="status" value="NOT_ANNOTATED_CDS"/>
    <property type="molecule type" value="Genomic_DNA"/>
</dbReference>
<sequence length="339" mass="38773">ISAKFLIITAGLVLIWTEGYLEYSPNALPEVGETGKLRWVTWEDSLPDGAVSIHNSYADRTDYICRVGCYNGFYTQSKGPYCYYPYYNKEYPSTSFQILVNEDNFEILEWKEGSYGSVPKNSIRTCSSKEPYLGKNKYGLGEVSVKNKCFFLPWEGKEYWYKYYEVLTLRMAEEDLISDVTYHTDQRPLEGPPETLQSYTFENHDLSNVTERVSLTKAVTKEDRWDISSSVTFGVRTTIKTGIPSIVEGNIEINAETTHTFSGGNTWTTQVSHSMELERIVPPNHSCTVKMVGYQYKMDIPFTARLKRTYEDGETRSVIVSGTYHGVQVGKIHCEVERC</sequence>
<keyword evidence="6" id="KW-1185">Reference proteome</keyword>
<reference evidence="5" key="3">
    <citation type="submission" date="2025-09" db="UniProtKB">
        <authorList>
            <consortium name="Ensembl"/>
        </authorList>
    </citation>
    <scope>IDENTIFICATION</scope>
</reference>
<feature type="chain" id="PRO_5001921300" description="Aerolysin-like C-terminal domain-containing protein" evidence="3">
    <location>
        <begin position="22"/>
        <end position="339"/>
    </location>
</feature>
<reference evidence="6" key="1">
    <citation type="submission" date="2013-10" db="EMBL/GenBank/DDBJ databases">
        <authorList>
            <person name="Schartl M."/>
            <person name="Warren W."/>
        </authorList>
    </citation>
    <scope>NUCLEOTIDE SEQUENCE [LARGE SCALE GENOMIC DNA]</scope>
    <source>
        <strain evidence="6">female</strain>
    </source>
</reference>
<name>A0A096MEK7_POEFO</name>